<protein>
    <recommendedName>
        <fullName evidence="9">tRNA-specific 2-thiouridylase MnmA</fullName>
        <ecNumber evidence="9">2.8.1.13</ecNumber>
    </recommendedName>
</protein>
<feature type="active site" description="Cysteine persulfide intermediate" evidence="9">
    <location>
        <position position="199"/>
    </location>
</feature>
<keyword evidence="7" id="KW-1015">Disulfide bond</keyword>
<keyword evidence="2 9" id="KW-0808">Transferase</keyword>
<feature type="site" description="Interaction with tRNA" evidence="9">
    <location>
        <position position="337"/>
    </location>
</feature>
<name>A0A1F6LRK6_9BACT</name>
<dbReference type="GO" id="GO:0002143">
    <property type="term" value="P:tRNA wobble position uridine thiolation"/>
    <property type="evidence" value="ECO:0007669"/>
    <property type="project" value="TreeGrafter"/>
</dbReference>
<dbReference type="InterPro" id="IPR014729">
    <property type="entry name" value="Rossmann-like_a/b/a_fold"/>
</dbReference>
<dbReference type="CDD" id="cd01998">
    <property type="entry name" value="MnmA_TRMU-like"/>
    <property type="match status" value="1"/>
</dbReference>
<dbReference type="NCBIfam" id="TIGR00420">
    <property type="entry name" value="trmU"/>
    <property type="match status" value="1"/>
</dbReference>
<keyword evidence="6 9" id="KW-0694">RNA-binding</keyword>
<comment type="function">
    <text evidence="9">Catalyzes the 2-thiolation of uridine at the wobble position (U34) of tRNA, leading to the formation of s(2)U34.</text>
</comment>
<evidence type="ECO:0000256" key="5">
    <source>
        <dbReference type="ARBA" id="ARBA00022840"/>
    </source>
</evidence>
<dbReference type="GO" id="GO:0000049">
    <property type="term" value="F:tRNA binding"/>
    <property type="evidence" value="ECO:0007669"/>
    <property type="project" value="UniProtKB-KW"/>
</dbReference>
<dbReference type="EC" id="2.8.1.13" evidence="9"/>
<accession>A0A1F6LRK6</accession>
<evidence type="ECO:0000313" key="13">
    <source>
        <dbReference type="Proteomes" id="UP000176329"/>
    </source>
</evidence>
<gene>
    <name evidence="9" type="primary">mnmA</name>
    <name evidence="12" type="ORF">A2848_01535</name>
</gene>
<dbReference type="EMBL" id="MFPV01000025">
    <property type="protein sequence ID" value="OGH62009.1"/>
    <property type="molecule type" value="Genomic_DNA"/>
</dbReference>
<evidence type="ECO:0000256" key="6">
    <source>
        <dbReference type="ARBA" id="ARBA00022884"/>
    </source>
</evidence>
<keyword evidence="4 9" id="KW-0547">Nucleotide-binding</keyword>
<feature type="binding site" evidence="9">
    <location>
        <position position="38"/>
    </location>
    <ligand>
        <name>ATP</name>
        <dbReference type="ChEBI" id="CHEBI:30616"/>
    </ligand>
</feature>
<feature type="region of interest" description="Interaction with tRNA" evidence="9">
    <location>
        <begin position="149"/>
        <end position="151"/>
    </location>
</feature>
<dbReference type="InterPro" id="IPR023382">
    <property type="entry name" value="MnmA-like_central_sf"/>
</dbReference>
<comment type="catalytic activity">
    <reaction evidence="8 9">
        <text>S-sulfanyl-L-cysteinyl-[protein] + uridine(34) in tRNA + AH2 + ATP = 2-thiouridine(34) in tRNA + L-cysteinyl-[protein] + A + AMP + diphosphate + H(+)</text>
        <dbReference type="Rhea" id="RHEA:47032"/>
        <dbReference type="Rhea" id="RHEA-COMP:10131"/>
        <dbReference type="Rhea" id="RHEA-COMP:11726"/>
        <dbReference type="Rhea" id="RHEA-COMP:11727"/>
        <dbReference type="Rhea" id="RHEA-COMP:11728"/>
        <dbReference type="ChEBI" id="CHEBI:13193"/>
        <dbReference type="ChEBI" id="CHEBI:15378"/>
        <dbReference type="ChEBI" id="CHEBI:17499"/>
        <dbReference type="ChEBI" id="CHEBI:29950"/>
        <dbReference type="ChEBI" id="CHEBI:30616"/>
        <dbReference type="ChEBI" id="CHEBI:33019"/>
        <dbReference type="ChEBI" id="CHEBI:61963"/>
        <dbReference type="ChEBI" id="CHEBI:65315"/>
        <dbReference type="ChEBI" id="CHEBI:87170"/>
        <dbReference type="ChEBI" id="CHEBI:456215"/>
        <dbReference type="EC" id="2.8.1.13"/>
    </reaction>
</comment>
<dbReference type="GO" id="GO:0005737">
    <property type="term" value="C:cytoplasm"/>
    <property type="evidence" value="ECO:0007669"/>
    <property type="project" value="UniProtKB-SubCell"/>
</dbReference>
<evidence type="ECO:0000313" key="12">
    <source>
        <dbReference type="EMBL" id="OGH62009.1"/>
    </source>
</evidence>
<evidence type="ECO:0000256" key="8">
    <source>
        <dbReference type="ARBA" id="ARBA00051542"/>
    </source>
</evidence>
<keyword evidence="9" id="KW-0963">Cytoplasm</keyword>
<evidence type="ECO:0000256" key="7">
    <source>
        <dbReference type="ARBA" id="ARBA00023157"/>
    </source>
</evidence>
<reference evidence="12 13" key="1">
    <citation type="journal article" date="2016" name="Nat. Commun.">
        <title>Thousands of microbial genomes shed light on interconnected biogeochemical processes in an aquifer system.</title>
        <authorList>
            <person name="Anantharaman K."/>
            <person name="Brown C.T."/>
            <person name="Hug L.A."/>
            <person name="Sharon I."/>
            <person name="Castelle C.J."/>
            <person name="Probst A.J."/>
            <person name="Thomas B.C."/>
            <person name="Singh A."/>
            <person name="Wilkins M.J."/>
            <person name="Karaoz U."/>
            <person name="Brodie E.L."/>
            <person name="Williams K.H."/>
            <person name="Hubbard S.S."/>
            <person name="Banfield J.F."/>
        </authorList>
    </citation>
    <scope>NUCLEOTIDE SEQUENCE [LARGE SCALE GENOMIC DNA]</scope>
</reference>
<dbReference type="NCBIfam" id="NF001138">
    <property type="entry name" value="PRK00143.1"/>
    <property type="match status" value="1"/>
</dbReference>
<evidence type="ECO:0000256" key="9">
    <source>
        <dbReference type="HAMAP-Rule" id="MF_00144"/>
    </source>
</evidence>
<keyword evidence="5 9" id="KW-0067">ATP-binding</keyword>
<dbReference type="Proteomes" id="UP000176329">
    <property type="component" value="Unassembled WGS sequence"/>
</dbReference>
<dbReference type="InterPro" id="IPR004506">
    <property type="entry name" value="MnmA-like"/>
</dbReference>
<evidence type="ECO:0000256" key="4">
    <source>
        <dbReference type="ARBA" id="ARBA00022741"/>
    </source>
</evidence>
<comment type="subcellular location">
    <subcellularLocation>
        <location evidence="9">Cytoplasm</location>
    </subcellularLocation>
</comment>
<dbReference type="Gene3D" id="2.30.30.280">
    <property type="entry name" value="Adenine nucleotide alpha hydrolases-like domains"/>
    <property type="match status" value="1"/>
</dbReference>
<organism evidence="12 13">
    <name type="scientific">Candidatus Magasanikbacteria bacterium RIFCSPHIGHO2_01_FULL_50_8</name>
    <dbReference type="NCBI Taxonomy" id="1798674"/>
    <lineage>
        <taxon>Bacteria</taxon>
        <taxon>Candidatus Magasanikiibacteriota</taxon>
    </lineage>
</organism>
<dbReference type="InterPro" id="IPR046884">
    <property type="entry name" value="MnmA-like_central"/>
</dbReference>
<dbReference type="SUPFAM" id="SSF52402">
    <property type="entry name" value="Adenine nucleotide alpha hydrolases-like"/>
    <property type="match status" value="1"/>
</dbReference>
<feature type="binding site" evidence="9">
    <location>
        <begin position="12"/>
        <end position="19"/>
    </location>
    <ligand>
        <name>ATP</name>
        <dbReference type="ChEBI" id="CHEBI:30616"/>
    </ligand>
</feature>
<dbReference type="GO" id="GO:0005524">
    <property type="term" value="F:ATP binding"/>
    <property type="evidence" value="ECO:0007669"/>
    <property type="project" value="UniProtKB-KW"/>
</dbReference>
<sequence>MNAGNQKVVYLGLSGGVDSAVSAYLLQQAGFDVRGIFMKNFTKMVLSNGEYTPCWTAEWRDALRVAAHLKMPLVRWDFEVEYRRDVYEYFKNEYAAGRTPNPDVLCNSHIKFGAFFERARAEGADFIATGHYAQTDGNGRLLCAADEEKDQTYFLCQVSRDALRQTLFPIGHLKKSEVRKIAHAAGLSVAEKKDSTGICFVGEVPLKELLAEFIQSVPGAIRTTDGKKIGEHDGLAWYTIGQRHGFGILGGGAPLYVVAKNFVTNELLVGDEHDPALFSMCVVVQAPHWINPPTAGENVCARFRHRQSLQEIASWKIVGDEMILEMNQPQRAVTPGQFAVLYRDGECLGGGVIA</sequence>
<keyword evidence="3 9" id="KW-0819">tRNA processing</keyword>
<feature type="domain" description="tRNA-specific 2-thiouridylase MnmA-like central" evidence="11">
    <location>
        <begin position="207"/>
        <end position="271"/>
    </location>
</feature>
<feature type="active site" description="Nucleophile" evidence="9">
    <location>
        <position position="106"/>
    </location>
</feature>
<comment type="similarity">
    <text evidence="9">Belongs to the MnmA/TRMU family.</text>
</comment>
<proteinExistence type="inferred from homology"/>
<keyword evidence="1 9" id="KW-0820">tRNA-binding</keyword>
<dbReference type="HAMAP" id="MF_00144">
    <property type="entry name" value="tRNA_thiouridyl_MnmA"/>
    <property type="match status" value="1"/>
</dbReference>
<feature type="region of interest" description="Interaction with target base in tRNA" evidence="9">
    <location>
        <begin position="101"/>
        <end position="103"/>
    </location>
</feature>
<dbReference type="PANTHER" id="PTHR11933:SF5">
    <property type="entry name" value="MITOCHONDRIAL TRNA-SPECIFIC 2-THIOURIDYLASE 1"/>
    <property type="match status" value="1"/>
</dbReference>
<dbReference type="AlphaFoldDB" id="A0A1F6LRK6"/>
<feature type="site" description="Interaction with tRNA" evidence="9">
    <location>
        <position position="131"/>
    </location>
</feature>
<dbReference type="Pfam" id="PF20258">
    <property type="entry name" value="tRNA_Me_trans_C"/>
    <property type="match status" value="1"/>
</dbReference>
<dbReference type="Gene3D" id="2.40.30.10">
    <property type="entry name" value="Translation factors"/>
    <property type="match status" value="1"/>
</dbReference>
<evidence type="ECO:0000256" key="3">
    <source>
        <dbReference type="ARBA" id="ARBA00022694"/>
    </source>
</evidence>
<comment type="caution">
    <text evidence="9">Lacks conserved residue(s) required for the propagation of feature annotation.</text>
</comment>
<dbReference type="Pfam" id="PF20259">
    <property type="entry name" value="tRNA_Me_trans_M"/>
    <property type="match status" value="1"/>
</dbReference>
<feature type="domain" description="tRNA-specific 2-thiouridylase MnmA-like C-terminal" evidence="10">
    <location>
        <begin position="281"/>
        <end position="353"/>
    </location>
</feature>
<evidence type="ECO:0000256" key="2">
    <source>
        <dbReference type="ARBA" id="ARBA00022679"/>
    </source>
</evidence>
<comment type="caution">
    <text evidence="12">The sequence shown here is derived from an EMBL/GenBank/DDBJ whole genome shotgun (WGS) entry which is preliminary data.</text>
</comment>
<dbReference type="FunFam" id="2.30.30.280:FF:000001">
    <property type="entry name" value="tRNA-specific 2-thiouridylase MnmA"/>
    <property type="match status" value="1"/>
</dbReference>
<dbReference type="PANTHER" id="PTHR11933">
    <property type="entry name" value="TRNA 5-METHYLAMINOMETHYL-2-THIOURIDYLATE -METHYLTRANSFERASE"/>
    <property type="match status" value="1"/>
</dbReference>
<dbReference type="Gene3D" id="3.40.50.620">
    <property type="entry name" value="HUPs"/>
    <property type="match status" value="1"/>
</dbReference>
<evidence type="ECO:0000259" key="10">
    <source>
        <dbReference type="Pfam" id="PF20258"/>
    </source>
</evidence>
<dbReference type="Pfam" id="PF03054">
    <property type="entry name" value="tRNA_Me_trans"/>
    <property type="match status" value="1"/>
</dbReference>
<evidence type="ECO:0000256" key="1">
    <source>
        <dbReference type="ARBA" id="ARBA00022555"/>
    </source>
</evidence>
<dbReference type="InterPro" id="IPR046885">
    <property type="entry name" value="MnmA-like_C"/>
</dbReference>
<feature type="binding site" evidence="9">
    <location>
        <position position="130"/>
    </location>
    <ligand>
        <name>ATP</name>
        <dbReference type="ChEBI" id="CHEBI:30616"/>
    </ligand>
</feature>
<dbReference type="GO" id="GO:0103016">
    <property type="term" value="F:tRNA-uridine 2-sulfurtransferase activity"/>
    <property type="evidence" value="ECO:0007669"/>
    <property type="project" value="UniProtKB-EC"/>
</dbReference>
<evidence type="ECO:0000259" key="11">
    <source>
        <dbReference type="Pfam" id="PF20259"/>
    </source>
</evidence>